<comment type="subcellular location">
    <subcellularLocation>
        <location evidence="1">Membrane</location>
        <topology evidence="1">Multi-pass membrane protein</topology>
    </subcellularLocation>
</comment>
<evidence type="ECO:0008006" key="10">
    <source>
        <dbReference type="Google" id="ProtNLM"/>
    </source>
</evidence>
<feature type="compositionally biased region" description="Acidic residues" evidence="5">
    <location>
        <begin position="150"/>
        <end position="163"/>
    </location>
</feature>
<evidence type="ECO:0000256" key="6">
    <source>
        <dbReference type="SAM" id="Phobius"/>
    </source>
</evidence>
<dbReference type="GO" id="GO:0005385">
    <property type="term" value="F:zinc ion transmembrane transporter activity"/>
    <property type="evidence" value="ECO:0007669"/>
    <property type="project" value="TreeGrafter"/>
</dbReference>
<gene>
    <name evidence="8" type="ORF">BU14_2683s0001</name>
</gene>
<keyword evidence="7" id="KW-0732">Signal</keyword>
<dbReference type="GO" id="GO:0016020">
    <property type="term" value="C:membrane"/>
    <property type="evidence" value="ECO:0007669"/>
    <property type="project" value="UniProtKB-SubCell"/>
</dbReference>
<evidence type="ECO:0000256" key="2">
    <source>
        <dbReference type="ARBA" id="ARBA00022692"/>
    </source>
</evidence>
<dbReference type="AlphaFoldDB" id="A0A1X6NIP7"/>
<feature type="transmembrane region" description="Helical" evidence="6">
    <location>
        <begin position="66"/>
        <end position="86"/>
    </location>
</feature>
<feature type="compositionally biased region" description="Low complexity" evidence="5">
    <location>
        <begin position="276"/>
        <end position="285"/>
    </location>
</feature>
<dbReference type="Proteomes" id="UP000218209">
    <property type="component" value="Unassembled WGS sequence"/>
</dbReference>
<feature type="compositionally biased region" description="Basic and acidic residues" evidence="5">
    <location>
        <begin position="124"/>
        <end position="133"/>
    </location>
</feature>
<accession>A0A1X6NIP7</accession>
<evidence type="ECO:0000256" key="5">
    <source>
        <dbReference type="SAM" id="MobiDB-lite"/>
    </source>
</evidence>
<feature type="non-terminal residue" evidence="8">
    <location>
        <position position="413"/>
    </location>
</feature>
<feature type="region of interest" description="Disordered" evidence="5">
    <location>
        <begin position="266"/>
        <end position="285"/>
    </location>
</feature>
<feature type="chain" id="PRO_5012755831" description="Zinc/iron permease" evidence="7">
    <location>
        <begin position="26"/>
        <end position="413"/>
    </location>
</feature>
<reference evidence="8 9" key="1">
    <citation type="submission" date="2017-03" db="EMBL/GenBank/DDBJ databases">
        <title>WGS assembly of Porphyra umbilicalis.</title>
        <authorList>
            <person name="Brawley S.H."/>
            <person name="Blouin N.A."/>
            <person name="Ficko-Blean E."/>
            <person name="Wheeler G.L."/>
            <person name="Lohr M."/>
            <person name="Goodson H.V."/>
            <person name="Jenkins J.W."/>
            <person name="Blaby-Haas C.E."/>
            <person name="Helliwell K.E."/>
            <person name="Chan C."/>
            <person name="Marriage T."/>
            <person name="Bhattacharya D."/>
            <person name="Klein A.S."/>
            <person name="Badis Y."/>
            <person name="Brodie J."/>
            <person name="Cao Y."/>
            <person name="Collen J."/>
            <person name="Dittami S.M."/>
            <person name="Gachon C.M."/>
            <person name="Green B.R."/>
            <person name="Karpowicz S."/>
            <person name="Kim J.W."/>
            <person name="Kudahl U."/>
            <person name="Lin S."/>
            <person name="Michel G."/>
            <person name="Mittag M."/>
            <person name="Olson B.J."/>
            <person name="Pangilinan J."/>
            <person name="Peng Y."/>
            <person name="Qiu H."/>
            <person name="Shu S."/>
            <person name="Singer J.T."/>
            <person name="Smith A.G."/>
            <person name="Sprecher B.N."/>
            <person name="Wagner V."/>
            <person name="Wang W."/>
            <person name="Wang Z.-Y."/>
            <person name="Yan J."/>
            <person name="Yarish C."/>
            <person name="Zoeuner-Riek S."/>
            <person name="Zhuang Y."/>
            <person name="Zou Y."/>
            <person name="Lindquist E.A."/>
            <person name="Grimwood J."/>
            <person name="Barry K."/>
            <person name="Rokhsar D.S."/>
            <person name="Schmutz J."/>
            <person name="Stiller J.W."/>
            <person name="Grossman A.R."/>
            <person name="Prochnik S.E."/>
        </authorList>
    </citation>
    <scope>NUCLEOTIDE SEQUENCE [LARGE SCALE GENOMIC DNA]</scope>
    <source>
        <strain evidence="8">4086291</strain>
    </source>
</reference>
<dbReference type="PANTHER" id="PTHR11040">
    <property type="entry name" value="ZINC/IRON TRANSPORTER"/>
    <property type="match status" value="1"/>
</dbReference>
<dbReference type="EMBL" id="KV920455">
    <property type="protein sequence ID" value="OSX68501.1"/>
    <property type="molecule type" value="Genomic_DNA"/>
</dbReference>
<evidence type="ECO:0000256" key="1">
    <source>
        <dbReference type="ARBA" id="ARBA00004141"/>
    </source>
</evidence>
<feature type="transmembrane region" description="Helical" evidence="6">
    <location>
        <begin position="169"/>
        <end position="188"/>
    </location>
</feature>
<keyword evidence="2 6" id="KW-0812">Transmembrane</keyword>
<keyword evidence="9" id="KW-1185">Reference proteome</keyword>
<proteinExistence type="predicted"/>
<evidence type="ECO:0000313" key="9">
    <source>
        <dbReference type="Proteomes" id="UP000218209"/>
    </source>
</evidence>
<evidence type="ECO:0000313" key="8">
    <source>
        <dbReference type="EMBL" id="OSX68501.1"/>
    </source>
</evidence>
<keyword evidence="4 6" id="KW-0472">Membrane</keyword>
<feature type="signal peptide" evidence="7">
    <location>
        <begin position="1"/>
        <end position="25"/>
    </location>
</feature>
<feature type="transmembrane region" description="Helical" evidence="6">
    <location>
        <begin position="98"/>
        <end position="116"/>
    </location>
</feature>
<dbReference type="OrthoDB" id="448280at2759"/>
<evidence type="ECO:0000256" key="4">
    <source>
        <dbReference type="ARBA" id="ARBA00023136"/>
    </source>
</evidence>
<name>A0A1X6NIP7_PORUM</name>
<evidence type="ECO:0000256" key="7">
    <source>
        <dbReference type="SAM" id="SignalP"/>
    </source>
</evidence>
<feature type="transmembrane region" description="Helical" evidence="6">
    <location>
        <begin position="391"/>
        <end position="411"/>
    </location>
</feature>
<organism evidence="8 9">
    <name type="scientific">Porphyra umbilicalis</name>
    <name type="common">Purple laver</name>
    <name type="synonym">Red alga</name>
    <dbReference type="NCBI Taxonomy" id="2786"/>
    <lineage>
        <taxon>Eukaryota</taxon>
        <taxon>Rhodophyta</taxon>
        <taxon>Bangiophyceae</taxon>
        <taxon>Bangiales</taxon>
        <taxon>Bangiaceae</taxon>
        <taxon>Porphyra</taxon>
    </lineage>
</organism>
<sequence length="413" mass="41091">MRLLRCAAVAAAALCVAAALLSVRGAPVGDDGGGTTSSFAPLRSVTSREASTRCSGSSGCLNRWKALFLTGLFVEGVVGGLAPSCLRLLASPDRALHVANAFSGGVFFATGMLHVLPEAVEHLSGEGHGHGEEEHAEEEAAAGAPAGAEGEAEVEGHGEEEEEHSFPTAYALAVGGFYAILFIEHLLLGKAAHSHGAAAVAARAEAAATGGPPPPPLVCAVHPSESSVSLAAGGAEAGGGGKAANGTAASAAGAALLDGGGALPKVPSSTSVRSDASAAPSPASSHEQLLGAENVGFFSPNFTRALLAAFSVSIHSAFESLSLGLADNWSTALNTAIAIAAHKWATAASLGVKFEKERLRRRQVVALVIAWAAVTPVAVGIGMAIDGAVSDTVTGTLFALSAGIFILIGAFEV</sequence>
<dbReference type="InterPro" id="IPR003689">
    <property type="entry name" value="ZIP"/>
</dbReference>
<dbReference type="Pfam" id="PF02535">
    <property type="entry name" value="Zip"/>
    <property type="match status" value="1"/>
</dbReference>
<keyword evidence="3 6" id="KW-1133">Transmembrane helix</keyword>
<dbReference type="PANTHER" id="PTHR11040:SF140">
    <property type="entry name" value="ZRT (ZRT), IRT- (IRT-) LIKE PROTEIN TRANSPORTER"/>
    <property type="match status" value="1"/>
</dbReference>
<protein>
    <recommendedName>
        <fullName evidence="10">Zinc/iron permease</fullName>
    </recommendedName>
</protein>
<evidence type="ECO:0000256" key="3">
    <source>
        <dbReference type="ARBA" id="ARBA00022989"/>
    </source>
</evidence>
<feature type="region of interest" description="Disordered" evidence="5">
    <location>
        <begin position="124"/>
        <end position="165"/>
    </location>
</feature>
<feature type="transmembrane region" description="Helical" evidence="6">
    <location>
        <begin position="364"/>
        <end position="385"/>
    </location>
</feature>